<keyword evidence="1" id="KW-1133">Transmembrane helix</keyword>
<comment type="caution">
    <text evidence="2">The sequence shown here is derived from an EMBL/GenBank/DDBJ whole genome shotgun (WGS) entry which is preliminary data.</text>
</comment>
<dbReference type="Pfam" id="PF20706">
    <property type="entry name" value="GT4-conflict"/>
    <property type="match status" value="1"/>
</dbReference>
<evidence type="ECO:0000256" key="1">
    <source>
        <dbReference type="SAM" id="Phobius"/>
    </source>
</evidence>
<proteinExistence type="predicted"/>
<evidence type="ECO:0000313" key="2">
    <source>
        <dbReference type="EMBL" id="CAH3178261.1"/>
    </source>
</evidence>
<dbReference type="SUPFAM" id="SSF53756">
    <property type="entry name" value="UDP-Glycosyltransferase/glycogen phosphorylase"/>
    <property type="match status" value="1"/>
</dbReference>
<evidence type="ECO:0000313" key="3">
    <source>
        <dbReference type="Proteomes" id="UP001159405"/>
    </source>
</evidence>
<gene>
    <name evidence="2" type="ORF">PLOB_00020235</name>
</gene>
<dbReference type="Gene3D" id="3.40.50.2000">
    <property type="entry name" value="Glycogen Phosphorylase B"/>
    <property type="match status" value="1"/>
</dbReference>
<evidence type="ECO:0008006" key="4">
    <source>
        <dbReference type="Google" id="ProtNLM"/>
    </source>
</evidence>
<keyword evidence="1" id="KW-0472">Membrane</keyword>
<name>A0ABN8RG98_9CNID</name>
<accession>A0ABN8RG98</accession>
<feature type="transmembrane region" description="Helical" evidence="1">
    <location>
        <begin position="409"/>
        <end position="431"/>
    </location>
</feature>
<reference evidence="2 3" key="1">
    <citation type="submission" date="2022-05" db="EMBL/GenBank/DDBJ databases">
        <authorList>
            <consortium name="Genoscope - CEA"/>
            <person name="William W."/>
        </authorList>
    </citation>
    <scope>NUCLEOTIDE SEQUENCE [LARGE SCALE GENOMIC DNA]</scope>
</reference>
<dbReference type="EMBL" id="CALNXK010000237">
    <property type="protein sequence ID" value="CAH3178261.1"/>
    <property type="molecule type" value="Genomic_DNA"/>
</dbReference>
<keyword evidence="1" id="KW-0812">Transmembrane</keyword>
<dbReference type="Proteomes" id="UP001159405">
    <property type="component" value="Unassembled WGS sequence"/>
</dbReference>
<keyword evidence="3" id="KW-1185">Reference proteome</keyword>
<sequence length="432" mass="48691">MKEDEYTKSLDKNQFIFEGEGGQCFLKCVQAQLNGTYSLGKPIKVTILANECDLISSFFPEELARQLATFTQIGVEVSLLVPENTQIDDWSKRSLEENGVTIVKAKRRPGFTDPFDWLYYQPEDLKTDIVIGIGTRLAKIAQHWKERYQCKNIYVGLDSLLGFYIGEETFVDVDFRKELSVAANLPVAIGPKTTDDLSASLRPKGKQVFNLTPGITREFSNLTHATNDGRNFRVLLVGGDNPDNFQEEGLELAAETMAELNDKSYHLIYVGARKETEKQFANLFQQCGVPKRQLTIRSLLKTKQEWKDLFCEVDLAIMPSGDKEFGLEALLALSAGLPVLVHGESGFGEALRDVTFGTSAIVDSDDAREWASRIITIRETDRKTRLEQAAMLRSNYDEKYSWKKQLTPLVAMMFSMVFGMVFISSFSLTMLL</sequence>
<organism evidence="2 3">
    <name type="scientific">Porites lobata</name>
    <dbReference type="NCBI Taxonomy" id="104759"/>
    <lineage>
        <taxon>Eukaryota</taxon>
        <taxon>Metazoa</taxon>
        <taxon>Cnidaria</taxon>
        <taxon>Anthozoa</taxon>
        <taxon>Hexacorallia</taxon>
        <taxon>Scleractinia</taxon>
        <taxon>Fungiina</taxon>
        <taxon>Poritidae</taxon>
        <taxon>Porites</taxon>
    </lineage>
</organism>
<protein>
    <recommendedName>
        <fullName evidence="4">Glycosyl transferase family 1 domain-containing protein</fullName>
    </recommendedName>
</protein>